<dbReference type="EMBL" id="MK250087">
    <property type="protein sequence ID" value="QDY52055.1"/>
    <property type="molecule type" value="Genomic_DNA"/>
</dbReference>
<protein>
    <submittedName>
        <fullName evidence="1">Uncharacterized protein</fullName>
    </submittedName>
</protein>
<sequence length="175" mass="21353">MLRLIILILIFIYHKEIFNYLKKINISSFENLKKNISDKNKKFKNFIKKGPLNNTLITLKKTDKKTYKECKIILHNILILKDRVLERKKNYRYDYENIFYEKKKLMNILSSLIVKKGFLKNHELLIDDFDFYISKIIDELKISLRNAKYNSDWVDVNYYSVEPRDENINYNYDIY</sequence>
<organism evidence="1">
    <name type="scientific">Mimiviridae sp. ChoanoV1</name>
    <dbReference type="NCBI Taxonomy" id="2596887"/>
    <lineage>
        <taxon>Viruses</taxon>
        <taxon>Varidnaviria</taxon>
        <taxon>Bamfordvirae</taxon>
        <taxon>Nucleocytoviricota</taxon>
        <taxon>Megaviricetes</taxon>
        <taxon>Imitervirales</taxon>
        <taxon>Schizomimiviridae</taxon>
    </lineage>
</organism>
<accession>A0A5B8IHR1</accession>
<reference evidence="1" key="1">
    <citation type="submission" date="2018-11" db="EMBL/GenBank/DDBJ databases">
        <title>A distinct lineage of giant viruses engineers rhodopsin photosystems in predatory marine eukaryotes.</title>
        <authorList>
            <person name="Needham D.M."/>
            <person name="Yoshizawa S."/>
            <person name="Hosaka T."/>
            <person name="Poirier C."/>
            <person name="Choi C.-J."/>
            <person name="Hehenberger E."/>
            <person name="Irwin N.A.T."/>
            <person name="Wilken S."/>
            <person name="Yung C.-M."/>
            <person name="Bachy C."/>
            <person name="Kurihara R."/>
            <person name="Nakajima Y."/>
            <person name="Kojima K."/>
            <person name="Kimura-Someya T."/>
            <person name="Leonard G."/>
            <person name="Malmstrom R.R."/>
            <person name="Mende D."/>
            <person name="Olson D.K."/>
            <person name="Sudo Y."/>
            <person name="Sudek S."/>
            <person name="Richards T.A."/>
            <person name="DeLong E.F."/>
            <person name="Keeling P.J."/>
            <person name="Santoro A.E."/>
            <person name="Shirouzu M."/>
            <person name="Iwasaki W."/>
            <person name="Worden A.Z."/>
        </authorList>
    </citation>
    <scope>NUCLEOTIDE SEQUENCE</scope>
</reference>
<evidence type="ECO:0000313" key="1">
    <source>
        <dbReference type="EMBL" id="QDY52055.1"/>
    </source>
</evidence>
<gene>
    <name evidence="1" type="ORF">3_34</name>
</gene>
<proteinExistence type="predicted"/>
<name>A0A5B8IHR1_9VIRU</name>